<feature type="region of interest" description="Disordered" evidence="3">
    <location>
        <begin position="80"/>
        <end position="116"/>
    </location>
</feature>
<feature type="domain" description="DNA-directed RNA polymerase RpoA/D/Rpb3-type" evidence="4">
    <location>
        <begin position="14"/>
        <end position="67"/>
    </location>
</feature>
<protein>
    <recommendedName>
        <fullName evidence="4">DNA-directed RNA polymerase RpoA/D/Rpb3-type domain-containing protein</fullName>
    </recommendedName>
</protein>
<dbReference type="GO" id="GO:0000428">
    <property type="term" value="C:DNA-directed RNA polymerase complex"/>
    <property type="evidence" value="ECO:0007669"/>
    <property type="project" value="UniProtKB-KW"/>
</dbReference>
<comment type="caution">
    <text evidence="5">The sequence shown here is derived from an EMBL/GenBank/DDBJ whole genome shotgun (WGS) entry which is preliminary data.</text>
</comment>
<feature type="non-terminal residue" evidence="5">
    <location>
        <position position="1"/>
    </location>
</feature>
<keyword evidence="2" id="KW-0804">Transcription</keyword>
<sequence length="116" mass="13006">TKEKLEIGAVALDAIFTPVRRVSFRVENMRVGERTDFDRLFLEIETDGTITPEEAFSEASEVLLKHFSLFTDIFKTPAEKKVPKEKTPKKKSTPAKATAAKKAAAAKKKKPRKNSK</sequence>
<dbReference type="InterPro" id="IPR036603">
    <property type="entry name" value="RBP11-like"/>
</dbReference>
<dbReference type="SUPFAM" id="SSF55257">
    <property type="entry name" value="RBP11-like subunits of RNA polymerase"/>
    <property type="match status" value="1"/>
</dbReference>
<dbReference type="GO" id="GO:0003899">
    <property type="term" value="F:DNA-directed RNA polymerase activity"/>
    <property type="evidence" value="ECO:0007669"/>
    <property type="project" value="InterPro"/>
</dbReference>
<dbReference type="InterPro" id="IPR011263">
    <property type="entry name" value="DNA-dir_RNA_pol_RpoA/D/Rpb3"/>
</dbReference>
<keyword evidence="1" id="KW-0240">DNA-directed RNA polymerase</keyword>
<gene>
    <name evidence="5" type="ORF">S06H3_34473</name>
</gene>
<reference evidence="5" key="1">
    <citation type="journal article" date="2014" name="Front. Microbiol.">
        <title>High frequency of phylogenetically diverse reductive dehalogenase-homologous genes in deep subseafloor sedimentary metagenomes.</title>
        <authorList>
            <person name="Kawai M."/>
            <person name="Futagami T."/>
            <person name="Toyoda A."/>
            <person name="Takaki Y."/>
            <person name="Nishi S."/>
            <person name="Hori S."/>
            <person name="Arai W."/>
            <person name="Tsubouchi T."/>
            <person name="Morono Y."/>
            <person name="Uchiyama I."/>
            <person name="Ito T."/>
            <person name="Fujiyama A."/>
            <person name="Inagaki F."/>
            <person name="Takami H."/>
        </authorList>
    </citation>
    <scope>NUCLEOTIDE SEQUENCE</scope>
    <source>
        <strain evidence="5">Expedition CK06-06</strain>
    </source>
</reference>
<dbReference type="Gene3D" id="3.30.1360.10">
    <property type="entry name" value="RNA polymerase, RBP11-like subunit"/>
    <property type="match status" value="1"/>
</dbReference>
<dbReference type="AlphaFoldDB" id="X1NJ04"/>
<dbReference type="GO" id="GO:0046983">
    <property type="term" value="F:protein dimerization activity"/>
    <property type="evidence" value="ECO:0007669"/>
    <property type="project" value="InterPro"/>
</dbReference>
<evidence type="ECO:0000256" key="2">
    <source>
        <dbReference type="ARBA" id="ARBA00023163"/>
    </source>
</evidence>
<evidence type="ECO:0000313" key="5">
    <source>
        <dbReference type="EMBL" id="GAI30206.1"/>
    </source>
</evidence>
<organism evidence="5">
    <name type="scientific">marine sediment metagenome</name>
    <dbReference type="NCBI Taxonomy" id="412755"/>
    <lineage>
        <taxon>unclassified sequences</taxon>
        <taxon>metagenomes</taxon>
        <taxon>ecological metagenomes</taxon>
    </lineage>
</organism>
<dbReference type="EMBL" id="BARV01020702">
    <property type="protein sequence ID" value="GAI30206.1"/>
    <property type="molecule type" value="Genomic_DNA"/>
</dbReference>
<dbReference type="Pfam" id="PF01193">
    <property type="entry name" value="RNA_pol_L"/>
    <property type="match status" value="1"/>
</dbReference>
<name>X1NJ04_9ZZZZ</name>
<evidence type="ECO:0000256" key="1">
    <source>
        <dbReference type="ARBA" id="ARBA00022478"/>
    </source>
</evidence>
<evidence type="ECO:0000259" key="4">
    <source>
        <dbReference type="Pfam" id="PF01193"/>
    </source>
</evidence>
<proteinExistence type="predicted"/>
<evidence type="ECO:0000256" key="3">
    <source>
        <dbReference type="SAM" id="MobiDB-lite"/>
    </source>
</evidence>
<feature type="compositionally biased region" description="Basic residues" evidence="3">
    <location>
        <begin position="104"/>
        <end position="116"/>
    </location>
</feature>
<feature type="compositionally biased region" description="Low complexity" evidence="3">
    <location>
        <begin position="94"/>
        <end position="103"/>
    </location>
</feature>
<accession>X1NJ04</accession>
<dbReference type="GO" id="GO:0006351">
    <property type="term" value="P:DNA-templated transcription"/>
    <property type="evidence" value="ECO:0007669"/>
    <property type="project" value="InterPro"/>
</dbReference>